<dbReference type="Proteomes" id="UP001161409">
    <property type="component" value="Unassembled WGS sequence"/>
</dbReference>
<reference evidence="8" key="2">
    <citation type="submission" date="2023-01" db="EMBL/GenBank/DDBJ databases">
        <title>Draft genome sequence of Sneathiella chinensis strain NBRC 103408.</title>
        <authorList>
            <person name="Sun Q."/>
            <person name="Mori K."/>
        </authorList>
    </citation>
    <scope>NUCLEOTIDE SEQUENCE</scope>
    <source>
        <strain evidence="8">NBRC 103408</strain>
    </source>
</reference>
<feature type="domain" description="EamA" evidence="7">
    <location>
        <begin position="17"/>
        <end position="147"/>
    </location>
</feature>
<dbReference type="Pfam" id="PF00892">
    <property type="entry name" value="EamA"/>
    <property type="match status" value="2"/>
</dbReference>
<sequence>MTVPSLSLLNRSAAFQGVFWMVITSFLFVGMTGIVRHLGTDVPAMQAAFVRYLFGVLFIMPFLLQMFKSPPSGKIIKLFTIRGIIHGLGVILWFYAMARIPIAEVTAIGYAAPIFVTIGAALFLGERLQIRRVTGVIIGCIGTLIILRPGFQDLNLGQLSQLCATPLFAASFLIAKKLTGTQKSSVIVGMLSVFCMLTLLPGAIYQWRPLTLEETLWLALTAALATAGHYTMTRALQAAPITLTQPLNFLQLVWAVILGMALFGEPVDPYVILGGGLIISATTYIAHREMKVSKAQNKQPPSKESEAPL</sequence>
<feature type="transmembrane region" description="Helical" evidence="6">
    <location>
        <begin position="102"/>
        <end position="124"/>
    </location>
</feature>
<dbReference type="SUPFAM" id="SSF103481">
    <property type="entry name" value="Multidrug resistance efflux transporter EmrE"/>
    <property type="match status" value="2"/>
</dbReference>
<feature type="transmembrane region" description="Helical" evidence="6">
    <location>
        <begin position="47"/>
        <end position="67"/>
    </location>
</feature>
<keyword evidence="9" id="KW-1185">Reference proteome</keyword>
<gene>
    <name evidence="8" type="ORF">GCM10007924_07690</name>
</gene>
<feature type="transmembrane region" description="Helical" evidence="6">
    <location>
        <begin position="12"/>
        <end position="35"/>
    </location>
</feature>
<proteinExistence type="inferred from homology"/>
<feature type="domain" description="EamA" evidence="7">
    <location>
        <begin position="159"/>
        <end position="284"/>
    </location>
</feature>
<feature type="transmembrane region" description="Helical" evidence="6">
    <location>
        <begin position="270"/>
        <end position="287"/>
    </location>
</feature>
<keyword evidence="4 6" id="KW-1133">Transmembrane helix</keyword>
<evidence type="ECO:0000313" key="8">
    <source>
        <dbReference type="EMBL" id="GLQ05548.1"/>
    </source>
</evidence>
<evidence type="ECO:0000256" key="5">
    <source>
        <dbReference type="ARBA" id="ARBA00023136"/>
    </source>
</evidence>
<evidence type="ECO:0000313" key="9">
    <source>
        <dbReference type="Proteomes" id="UP001161409"/>
    </source>
</evidence>
<organism evidence="8 9">
    <name type="scientific">Sneathiella chinensis</name>
    <dbReference type="NCBI Taxonomy" id="349750"/>
    <lineage>
        <taxon>Bacteria</taxon>
        <taxon>Pseudomonadati</taxon>
        <taxon>Pseudomonadota</taxon>
        <taxon>Alphaproteobacteria</taxon>
        <taxon>Sneathiellales</taxon>
        <taxon>Sneathiellaceae</taxon>
        <taxon>Sneathiella</taxon>
    </lineage>
</organism>
<comment type="subcellular location">
    <subcellularLocation>
        <location evidence="1">Membrane</location>
        <topology evidence="1">Multi-pass membrane protein</topology>
    </subcellularLocation>
</comment>
<feature type="transmembrane region" description="Helical" evidence="6">
    <location>
        <begin position="79"/>
        <end position="96"/>
    </location>
</feature>
<protein>
    <submittedName>
        <fullName evidence="8">Peptide ABC transporter permease</fullName>
    </submittedName>
</protein>
<dbReference type="Gene3D" id="1.10.3730.20">
    <property type="match status" value="2"/>
</dbReference>
<comment type="similarity">
    <text evidence="2">Belongs to the drug/metabolite transporter (DMT) superfamily. 10 TMS drug/metabolite exporter (DME) (TC 2.A.7.3) family.</text>
</comment>
<evidence type="ECO:0000256" key="4">
    <source>
        <dbReference type="ARBA" id="ARBA00022989"/>
    </source>
</evidence>
<keyword evidence="3 6" id="KW-0812">Transmembrane</keyword>
<dbReference type="RefSeq" id="WP_206374276.1">
    <property type="nucleotide sequence ID" value="NZ_BSNF01000001.1"/>
</dbReference>
<feature type="transmembrane region" description="Helical" evidence="6">
    <location>
        <begin position="186"/>
        <end position="204"/>
    </location>
</feature>
<feature type="transmembrane region" description="Helical" evidence="6">
    <location>
        <begin position="216"/>
        <end position="235"/>
    </location>
</feature>
<evidence type="ECO:0000259" key="7">
    <source>
        <dbReference type="Pfam" id="PF00892"/>
    </source>
</evidence>
<dbReference type="InterPro" id="IPR000620">
    <property type="entry name" value="EamA_dom"/>
</dbReference>
<dbReference type="PANTHER" id="PTHR22911:SF6">
    <property type="entry name" value="SOLUTE CARRIER FAMILY 35 MEMBER G1"/>
    <property type="match status" value="1"/>
</dbReference>
<accession>A0ABQ5U1E4</accession>
<keyword evidence="5 6" id="KW-0472">Membrane</keyword>
<feature type="transmembrane region" description="Helical" evidence="6">
    <location>
        <begin position="247"/>
        <end position="264"/>
    </location>
</feature>
<dbReference type="PANTHER" id="PTHR22911">
    <property type="entry name" value="ACYL-MALONYL CONDENSING ENZYME-RELATED"/>
    <property type="match status" value="1"/>
</dbReference>
<evidence type="ECO:0000256" key="2">
    <source>
        <dbReference type="ARBA" id="ARBA00009853"/>
    </source>
</evidence>
<dbReference type="InterPro" id="IPR037185">
    <property type="entry name" value="EmrE-like"/>
</dbReference>
<reference evidence="8" key="1">
    <citation type="journal article" date="2014" name="Int. J. Syst. Evol. Microbiol.">
        <title>Complete genome of a new Firmicutes species belonging to the dominant human colonic microbiota ('Ruminococcus bicirculans') reveals two chromosomes and a selective capacity to utilize plant glucans.</title>
        <authorList>
            <consortium name="NISC Comparative Sequencing Program"/>
            <person name="Wegmann U."/>
            <person name="Louis P."/>
            <person name="Goesmann A."/>
            <person name="Henrissat B."/>
            <person name="Duncan S.H."/>
            <person name="Flint H.J."/>
        </authorList>
    </citation>
    <scope>NUCLEOTIDE SEQUENCE</scope>
    <source>
        <strain evidence="8">NBRC 103408</strain>
    </source>
</reference>
<evidence type="ECO:0000256" key="1">
    <source>
        <dbReference type="ARBA" id="ARBA00004141"/>
    </source>
</evidence>
<evidence type="ECO:0000256" key="3">
    <source>
        <dbReference type="ARBA" id="ARBA00022692"/>
    </source>
</evidence>
<dbReference type="EMBL" id="BSNF01000001">
    <property type="protein sequence ID" value="GLQ05548.1"/>
    <property type="molecule type" value="Genomic_DNA"/>
</dbReference>
<comment type="caution">
    <text evidence="8">The sequence shown here is derived from an EMBL/GenBank/DDBJ whole genome shotgun (WGS) entry which is preliminary data.</text>
</comment>
<evidence type="ECO:0000256" key="6">
    <source>
        <dbReference type="SAM" id="Phobius"/>
    </source>
</evidence>
<name>A0ABQ5U1E4_9PROT</name>